<accession>A0A2A6CA61</accession>
<dbReference type="Proteomes" id="UP000005239">
    <property type="component" value="Unassembled WGS sequence"/>
</dbReference>
<accession>A0A8R1YXY0</accession>
<proteinExistence type="predicted"/>
<evidence type="ECO:0000313" key="2">
    <source>
        <dbReference type="Proteomes" id="UP000005239"/>
    </source>
</evidence>
<organism evidence="1 2">
    <name type="scientific">Pristionchus pacificus</name>
    <name type="common">Parasitic nematode worm</name>
    <dbReference type="NCBI Taxonomy" id="54126"/>
    <lineage>
        <taxon>Eukaryota</taxon>
        <taxon>Metazoa</taxon>
        <taxon>Ecdysozoa</taxon>
        <taxon>Nematoda</taxon>
        <taxon>Chromadorea</taxon>
        <taxon>Rhabditida</taxon>
        <taxon>Rhabditina</taxon>
        <taxon>Diplogasteromorpha</taxon>
        <taxon>Diplogasteroidea</taxon>
        <taxon>Neodiplogasteridae</taxon>
        <taxon>Pristionchus</taxon>
    </lineage>
</organism>
<gene>
    <name evidence="1" type="primary">WBGene00277432</name>
</gene>
<keyword evidence="2" id="KW-1185">Reference proteome</keyword>
<name>A0A2A6CA61_PRIPA</name>
<reference evidence="2" key="1">
    <citation type="journal article" date="2008" name="Nat. Genet.">
        <title>The Pristionchus pacificus genome provides a unique perspective on nematode lifestyle and parasitism.</title>
        <authorList>
            <person name="Dieterich C."/>
            <person name="Clifton S.W."/>
            <person name="Schuster L.N."/>
            <person name="Chinwalla A."/>
            <person name="Delehaunty K."/>
            <person name="Dinkelacker I."/>
            <person name="Fulton L."/>
            <person name="Fulton R."/>
            <person name="Godfrey J."/>
            <person name="Minx P."/>
            <person name="Mitreva M."/>
            <person name="Roeseler W."/>
            <person name="Tian H."/>
            <person name="Witte H."/>
            <person name="Yang S.P."/>
            <person name="Wilson R.K."/>
            <person name="Sommer R.J."/>
        </authorList>
    </citation>
    <scope>NUCLEOTIDE SEQUENCE [LARGE SCALE GENOMIC DNA]</scope>
    <source>
        <strain evidence="2">PS312</strain>
    </source>
</reference>
<evidence type="ECO:0000313" key="1">
    <source>
        <dbReference type="EnsemblMetazoa" id="PPA39063.1"/>
    </source>
</evidence>
<protein>
    <submittedName>
        <fullName evidence="1">Uncharacterized protein</fullName>
    </submittedName>
</protein>
<dbReference type="AlphaFoldDB" id="A0A2A6CA61"/>
<reference evidence="1" key="2">
    <citation type="submission" date="2022-06" db="UniProtKB">
        <authorList>
            <consortium name="EnsemblMetazoa"/>
        </authorList>
    </citation>
    <scope>IDENTIFICATION</scope>
    <source>
        <strain evidence="1">PS312</strain>
    </source>
</reference>
<sequence length="197" mass="23491">MDQNYFLLWKVFYNYSVHDKEIFLDSITTALEIGISNFDQFLIQVNNHLHLLSVKDIMSLKKTGDRITQQQLPMSDEESMQREDKYWNGCIQRNWTVIHSDYQRRVNKGIATFINLFCGLDNMADFQRLIRRVSVDNEDDLIRHDDIRLLSHLFTLVVPYTLRIIRKYKYLAASMNDKFAPRERLYKEKQTGVIQCD</sequence>
<dbReference type="EnsemblMetazoa" id="PPA39063.1">
    <property type="protein sequence ID" value="PPA39063.1"/>
    <property type="gene ID" value="WBGene00277432"/>
</dbReference>